<feature type="compositionally biased region" description="Polar residues" evidence="5">
    <location>
        <begin position="51"/>
        <end position="66"/>
    </location>
</feature>
<keyword evidence="1" id="KW-0479">Metal-binding</keyword>
<dbReference type="EMBL" id="JBEDUW010000007">
    <property type="protein sequence ID" value="KAK9913207.1"/>
    <property type="molecule type" value="Genomic_DNA"/>
</dbReference>
<reference evidence="7 8" key="1">
    <citation type="journal article" date="2023" name="G3 (Bethesda)">
        <title>A chromosome-length genome assembly and annotation of blackberry (Rubus argutus, cv. 'Hillquist').</title>
        <authorList>
            <person name="Bruna T."/>
            <person name="Aryal R."/>
            <person name="Dudchenko O."/>
            <person name="Sargent D.J."/>
            <person name="Mead D."/>
            <person name="Buti M."/>
            <person name="Cavallini A."/>
            <person name="Hytonen T."/>
            <person name="Andres J."/>
            <person name="Pham M."/>
            <person name="Weisz D."/>
            <person name="Mascagni F."/>
            <person name="Usai G."/>
            <person name="Natali L."/>
            <person name="Bassil N."/>
            <person name="Fernandez G.E."/>
            <person name="Lomsadze A."/>
            <person name="Armour M."/>
            <person name="Olukolu B."/>
            <person name="Poorten T."/>
            <person name="Britton C."/>
            <person name="Davik J."/>
            <person name="Ashrafi H."/>
            <person name="Aiden E.L."/>
            <person name="Borodovsky M."/>
            <person name="Worthington M."/>
        </authorList>
    </citation>
    <scope>NUCLEOTIDE SEQUENCE [LARGE SCALE GENOMIC DNA]</scope>
    <source>
        <strain evidence="7">PI 553951</strain>
    </source>
</reference>
<dbReference type="PANTHER" id="PTHR20922:SF13">
    <property type="entry name" value="DNL-TYPE ZINC FINGER PROTEIN"/>
    <property type="match status" value="1"/>
</dbReference>
<dbReference type="AlphaFoldDB" id="A0AAW1W2A8"/>
<dbReference type="GO" id="GO:0008270">
    <property type="term" value="F:zinc ion binding"/>
    <property type="evidence" value="ECO:0007669"/>
    <property type="project" value="UniProtKB-KW"/>
</dbReference>
<dbReference type="GO" id="GO:0006457">
    <property type="term" value="P:protein folding"/>
    <property type="evidence" value="ECO:0007669"/>
    <property type="project" value="TreeGrafter"/>
</dbReference>
<proteinExistence type="predicted"/>
<dbReference type="InterPro" id="IPR007853">
    <property type="entry name" value="Znf_DNL-typ"/>
</dbReference>
<dbReference type="Proteomes" id="UP001457282">
    <property type="component" value="Unassembled WGS sequence"/>
</dbReference>
<dbReference type="GO" id="GO:0050821">
    <property type="term" value="P:protein stabilization"/>
    <property type="evidence" value="ECO:0007669"/>
    <property type="project" value="TreeGrafter"/>
</dbReference>
<evidence type="ECO:0000259" key="6">
    <source>
        <dbReference type="PROSITE" id="PS51501"/>
    </source>
</evidence>
<evidence type="ECO:0000256" key="1">
    <source>
        <dbReference type="ARBA" id="ARBA00022723"/>
    </source>
</evidence>
<feature type="region of interest" description="Disordered" evidence="5">
    <location>
        <begin position="51"/>
        <end position="87"/>
    </location>
</feature>
<keyword evidence="2 4" id="KW-0863">Zinc-finger</keyword>
<feature type="domain" description="DNL-type" evidence="6">
    <location>
        <begin position="104"/>
        <end position="198"/>
    </location>
</feature>
<protein>
    <recommendedName>
        <fullName evidence="6">DNL-type domain-containing protein</fullName>
    </recommendedName>
</protein>
<dbReference type="PROSITE" id="PS51501">
    <property type="entry name" value="ZF_DNL"/>
    <property type="match status" value="1"/>
</dbReference>
<evidence type="ECO:0000256" key="2">
    <source>
        <dbReference type="ARBA" id="ARBA00022771"/>
    </source>
</evidence>
<organism evidence="7 8">
    <name type="scientific">Rubus argutus</name>
    <name type="common">Southern blackberry</name>
    <dbReference type="NCBI Taxonomy" id="59490"/>
    <lineage>
        <taxon>Eukaryota</taxon>
        <taxon>Viridiplantae</taxon>
        <taxon>Streptophyta</taxon>
        <taxon>Embryophyta</taxon>
        <taxon>Tracheophyta</taxon>
        <taxon>Spermatophyta</taxon>
        <taxon>Magnoliopsida</taxon>
        <taxon>eudicotyledons</taxon>
        <taxon>Gunneridae</taxon>
        <taxon>Pentapetalae</taxon>
        <taxon>rosids</taxon>
        <taxon>fabids</taxon>
        <taxon>Rosales</taxon>
        <taxon>Rosaceae</taxon>
        <taxon>Rosoideae</taxon>
        <taxon>Rosoideae incertae sedis</taxon>
        <taxon>Rubus</taxon>
    </lineage>
</organism>
<dbReference type="GO" id="GO:0005739">
    <property type="term" value="C:mitochondrion"/>
    <property type="evidence" value="ECO:0007669"/>
    <property type="project" value="TreeGrafter"/>
</dbReference>
<evidence type="ECO:0000256" key="4">
    <source>
        <dbReference type="PROSITE-ProRule" id="PRU00834"/>
    </source>
</evidence>
<comment type="caution">
    <text evidence="7">The sequence shown here is derived from an EMBL/GenBank/DDBJ whole genome shotgun (WGS) entry which is preliminary data.</text>
</comment>
<evidence type="ECO:0000313" key="8">
    <source>
        <dbReference type="Proteomes" id="UP001457282"/>
    </source>
</evidence>
<dbReference type="PANTHER" id="PTHR20922">
    <property type="entry name" value="DNL-TYPE ZINC FINGER PROTEIN"/>
    <property type="match status" value="1"/>
</dbReference>
<name>A0AAW1W2A8_RUBAR</name>
<evidence type="ECO:0000256" key="5">
    <source>
        <dbReference type="SAM" id="MobiDB-lite"/>
    </source>
</evidence>
<dbReference type="InterPro" id="IPR024158">
    <property type="entry name" value="Mt_import_TIM15"/>
</dbReference>
<accession>A0AAW1W2A8</accession>
<dbReference type="GO" id="GO:0030150">
    <property type="term" value="P:protein import into mitochondrial matrix"/>
    <property type="evidence" value="ECO:0007669"/>
    <property type="project" value="TreeGrafter"/>
</dbReference>
<dbReference type="GO" id="GO:0051087">
    <property type="term" value="F:protein-folding chaperone binding"/>
    <property type="evidence" value="ECO:0007669"/>
    <property type="project" value="TreeGrafter"/>
</dbReference>
<gene>
    <name evidence="7" type="ORF">M0R45_037030</name>
</gene>
<keyword evidence="8" id="KW-1185">Reference proteome</keyword>
<sequence length="216" mass="23658">MAARMLQRRMGSLFFRNQPSLTQVLKEQSVPSAYSIVSRYELGKRNIQTETKPAFSFTTEDPQLENQKADNLEPSCDSDDRPSHSSTGKLAGFNIVAEYNLKTSPRHDLCMVFTCKVCSTRSVKTVSRESYEKGVVVARCGGCDNLHLLADHLGMFGEKFSVEDFLTARGEEVKNGATDTLNLTIEDLAGKDLAGKVLAGKELAGNELSGKELGKA</sequence>
<evidence type="ECO:0000256" key="3">
    <source>
        <dbReference type="ARBA" id="ARBA00022833"/>
    </source>
</evidence>
<dbReference type="Pfam" id="PF05180">
    <property type="entry name" value="zf-DNL"/>
    <property type="match status" value="1"/>
</dbReference>
<keyword evidence="3" id="KW-0862">Zinc</keyword>
<evidence type="ECO:0000313" key="7">
    <source>
        <dbReference type="EMBL" id="KAK9913207.1"/>
    </source>
</evidence>